<comment type="caution">
    <text evidence="2">The sequence shown here is derived from an EMBL/GenBank/DDBJ whole genome shotgun (WGS) entry which is preliminary data.</text>
</comment>
<evidence type="ECO:0000313" key="3">
    <source>
        <dbReference type="Proteomes" id="UP001595453"/>
    </source>
</evidence>
<keyword evidence="3" id="KW-1185">Reference proteome</keyword>
<evidence type="ECO:0000313" key="2">
    <source>
        <dbReference type="EMBL" id="MFC3032852.1"/>
    </source>
</evidence>
<dbReference type="RefSeq" id="WP_377123756.1">
    <property type="nucleotide sequence ID" value="NZ_JBHRSD010000015.1"/>
</dbReference>
<dbReference type="Proteomes" id="UP001595453">
    <property type="component" value="Unassembled WGS sequence"/>
</dbReference>
<sequence>MGCCGACGGQDKAPAKTQNQDNAQSSAKPDAQPLPAVNQFVPEPIEKK</sequence>
<organism evidence="2 3">
    <name type="scientific">Pseudoalteromonas fenneropenaei</name>
    <dbReference type="NCBI Taxonomy" id="1737459"/>
    <lineage>
        <taxon>Bacteria</taxon>
        <taxon>Pseudomonadati</taxon>
        <taxon>Pseudomonadota</taxon>
        <taxon>Gammaproteobacteria</taxon>
        <taxon>Alteromonadales</taxon>
        <taxon>Pseudoalteromonadaceae</taxon>
        <taxon>Pseudoalteromonas</taxon>
    </lineage>
</organism>
<feature type="region of interest" description="Disordered" evidence="1">
    <location>
        <begin position="1"/>
        <end position="48"/>
    </location>
</feature>
<proteinExistence type="predicted"/>
<gene>
    <name evidence="2" type="ORF">ACFOEE_10005</name>
</gene>
<protein>
    <submittedName>
        <fullName evidence="2">Uncharacterized protein</fullName>
    </submittedName>
</protein>
<feature type="compositionally biased region" description="Polar residues" evidence="1">
    <location>
        <begin position="16"/>
        <end position="27"/>
    </location>
</feature>
<accession>A0ABV7CJR3</accession>
<evidence type="ECO:0000256" key="1">
    <source>
        <dbReference type="SAM" id="MobiDB-lite"/>
    </source>
</evidence>
<reference evidence="3" key="1">
    <citation type="journal article" date="2019" name="Int. J. Syst. Evol. Microbiol.">
        <title>The Global Catalogue of Microorganisms (GCM) 10K type strain sequencing project: providing services to taxonomists for standard genome sequencing and annotation.</title>
        <authorList>
            <consortium name="The Broad Institute Genomics Platform"/>
            <consortium name="The Broad Institute Genome Sequencing Center for Infectious Disease"/>
            <person name="Wu L."/>
            <person name="Ma J."/>
        </authorList>
    </citation>
    <scope>NUCLEOTIDE SEQUENCE [LARGE SCALE GENOMIC DNA]</scope>
    <source>
        <strain evidence="3">KCTC 42730</strain>
    </source>
</reference>
<name>A0ABV7CJR3_9GAMM</name>
<dbReference type="EMBL" id="JBHRSD010000015">
    <property type="protein sequence ID" value="MFC3032852.1"/>
    <property type="molecule type" value="Genomic_DNA"/>
</dbReference>